<name>A0A5B9Y6P9_9MOLU</name>
<dbReference type="EMBL" id="CP043026">
    <property type="protein sequence ID" value="QEH61762.1"/>
    <property type="molecule type" value="Genomic_DNA"/>
</dbReference>
<dbReference type="Proteomes" id="UP000323144">
    <property type="component" value="Chromosome"/>
</dbReference>
<evidence type="ECO:0000313" key="1">
    <source>
        <dbReference type="EMBL" id="QEH61762.1"/>
    </source>
</evidence>
<keyword evidence="2" id="KW-1185">Reference proteome</keyword>
<reference evidence="1 2" key="1">
    <citation type="submission" date="2019-08" db="EMBL/GenBank/DDBJ databases">
        <title>Complete genome sequence of Spiroplasma chinense CCH (DSM 19755).</title>
        <authorList>
            <person name="Shen H.-Y."/>
            <person name="Lin Y.-C."/>
            <person name="Chou L."/>
            <person name="Kuo C.-H."/>
        </authorList>
    </citation>
    <scope>NUCLEOTIDE SEQUENCE [LARGE SCALE GENOMIC DNA]</scope>
    <source>
        <strain evidence="1 2">CCH</strain>
    </source>
</reference>
<dbReference type="AlphaFoldDB" id="A0A5B9Y6P9"/>
<dbReference type="KEGG" id="schi:SCHIN_v1c05650"/>
<gene>
    <name evidence="1" type="ORF">SCHIN_v1c05650</name>
</gene>
<protein>
    <submittedName>
        <fullName evidence="1">Uncharacterized protein</fullName>
    </submittedName>
</protein>
<accession>A0A5B9Y6P9</accession>
<proteinExistence type="predicted"/>
<sequence>MLDLKLTEIRQQIKNVTIYDLYNYVKNIILKNNKIRDVNDASFYIMNIKVNKLFEYLNVETIMDNSNTIEMDLKIILEG</sequence>
<evidence type="ECO:0000313" key="2">
    <source>
        <dbReference type="Proteomes" id="UP000323144"/>
    </source>
</evidence>
<dbReference type="RefSeq" id="WP_166508147.1">
    <property type="nucleotide sequence ID" value="NZ_CP043026.1"/>
</dbReference>
<organism evidence="1 2">
    <name type="scientific">Spiroplasma chinense</name>
    <dbReference type="NCBI Taxonomy" id="216932"/>
    <lineage>
        <taxon>Bacteria</taxon>
        <taxon>Bacillati</taxon>
        <taxon>Mycoplasmatota</taxon>
        <taxon>Mollicutes</taxon>
        <taxon>Entomoplasmatales</taxon>
        <taxon>Spiroplasmataceae</taxon>
        <taxon>Spiroplasma</taxon>
    </lineage>
</organism>